<dbReference type="EMBL" id="BK015589">
    <property type="protein sequence ID" value="DAE14616.1"/>
    <property type="molecule type" value="Genomic_DNA"/>
</dbReference>
<name>A0A8S5Q6E2_9CAUD</name>
<evidence type="ECO:0000313" key="1">
    <source>
        <dbReference type="EMBL" id="DAE14616.1"/>
    </source>
</evidence>
<protein>
    <submittedName>
        <fullName evidence="1">Uncharacterized protein</fullName>
    </submittedName>
</protein>
<proteinExistence type="predicted"/>
<organism evidence="1">
    <name type="scientific">Myoviridae sp. ctTRu92</name>
    <dbReference type="NCBI Taxonomy" id="2825111"/>
    <lineage>
        <taxon>Viruses</taxon>
        <taxon>Duplodnaviria</taxon>
        <taxon>Heunggongvirae</taxon>
        <taxon>Uroviricota</taxon>
        <taxon>Caudoviricetes</taxon>
    </lineage>
</organism>
<accession>A0A8S5Q6E2</accession>
<reference evidence="1" key="1">
    <citation type="journal article" date="2021" name="Proc. Natl. Acad. Sci. U.S.A.">
        <title>A Catalog of Tens of Thousands of Viruses from Human Metagenomes Reveals Hidden Associations with Chronic Diseases.</title>
        <authorList>
            <person name="Tisza M.J."/>
            <person name="Buck C.B."/>
        </authorList>
    </citation>
    <scope>NUCLEOTIDE SEQUENCE</scope>
    <source>
        <strain evidence="1">CtTRu92</strain>
    </source>
</reference>
<sequence length="115" mass="13424">MKRVKVYGAKNKKQAIDKIAQDVSEIYKSPMYSVRPNYDRWTVDVYDVNNNLVLIFYPTESEKRQVKRYKYRPATTDEILEGNKTLYVKETTTGNTSNMLSKISKIDSIAYEVIL</sequence>